<comment type="caution">
    <text evidence="1">The sequence shown here is derived from an EMBL/GenBank/DDBJ whole genome shotgun (WGS) entry which is preliminary data.</text>
</comment>
<dbReference type="AlphaFoldDB" id="A0A9P7RAN3"/>
<dbReference type="EMBL" id="JAESDN010000003">
    <property type="protein sequence ID" value="KAG7054015.1"/>
    <property type="molecule type" value="Genomic_DNA"/>
</dbReference>
<dbReference type="Proteomes" id="UP000699042">
    <property type="component" value="Unassembled WGS sequence"/>
</dbReference>
<evidence type="ECO:0000313" key="1">
    <source>
        <dbReference type="EMBL" id="KAG7054015.1"/>
    </source>
</evidence>
<proteinExistence type="predicted"/>
<sequence length="27" mass="3160">MISADCGYELIQRLRSLVRHENKDNTP</sequence>
<accession>A0A9P7RAN3</accession>
<evidence type="ECO:0000313" key="2">
    <source>
        <dbReference type="Proteomes" id="UP000699042"/>
    </source>
</evidence>
<organism evidence="1 2">
    <name type="scientific">Colletotrichum scovillei</name>
    <dbReference type="NCBI Taxonomy" id="1209932"/>
    <lineage>
        <taxon>Eukaryota</taxon>
        <taxon>Fungi</taxon>
        <taxon>Dikarya</taxon>
        <taxon>Ascomycota</taxon>
        <taxon>Pezizomycotina</taxon>
        <taxon>Sordariomycetes</taxon>
        <taxon>Hypocreomycetidae</taxon>
        <taxon>Glomerellales</taxon>
        <taxon>Glomerellaceae</taxon>
        <taxon>Colletotrichum</taxon>
        <taxon>Colletotrichum acutatum species complex</taxon>
    </lineage>
</organism>
<protein>
    <submittedName>
        <fullName evidence="1">Uncharacterized protein</fullName>
    </submittedName>
</protein>
<gene>
    <name evidence="1" type="ORF">JMJ77_001091</name>
</gene>
<feature type="non-terminal residue" evidence="1">
    <location>
        <position position="27"/>
    </location>
</feature>
<reference evidence="1" key="1">
    <citation type="submission" date="2021-05" db="EMBL/GenBank/DDBJ databases">
        <title>Comparative genomics of three Colletotrichum scovillei strains and genetic complementation revealed genes involved fungal growth and virulence on chili pepper.</title>
        <authorList>
            <person name="Hsieh D.-K."/>
            <person name="Chuang S.-C."/>
            <person name="Chen C.-Y."/>
            <person name="Chao Y.-T."/>
            <person name="Lu M.-Y.J."/>
            <person name="Lee M.-H."/>
            <person name="Shih M.-C."/>
        </authorList>
    </citation>
    <scope>NUCLEOTIDE SEQUENCE</scope>
    <source>
        <strain evidence="1">Coll-153</strain>
    </source>
</reference>
<keyword evidence="2" id="KW-1185">Reference proteome</keyword>
<name>A0A9P7RAN3_9PEZI</name>